<accession>A0A5B8Y9H2</accession>
<keyword evidence="2 5" id="KW-0812">Transmembrane</keyword>
<evidence type="ECO:0000256" key="3">
    <source>
        <dbReference type="ARBA" id="ARBA00022989"/>
    </source>
</evidence>
<dbReference type="InterPro" id="IPR023271">
    <property type="entry name" value="Aquaporin-like"/>
</dbReference>
<dbReference type="RefSeq" id="WP_141198262.1">
    <property type="nucleotide sequence ID" value="NZ_CP041186.1"/>
</dbReference>
<feature type="transmembrane region" description="Helical" evidence="5">
    <location>
        <begin position="317"/>
        <end position="334"/>
    </location>
</feature>
<dbReference type="EMBL" id="CP041186">
    <property type="protein sequence ID" value="QDG51782.1"/>
    <property type="molecule type" value="Genomic_DNA"/>
</dbReference>
<dbReference type="GO" id="GO:0016020">
    <property type="term" value="C:membrane"/>
    <property type="evidence" value="ECO:0007669"/>
    <property type="project" value="UniProtKB-SubCell"/>
</dbReference>
<protein>
    <recommendedName>
        <fullName evidence="8">Recombinase</fullName>
    </recommendedName>
</protein>
<feature type="transmembrane region" description="Helical" evidence="5">
    <location>
        <begin position="460"/>
        <end position="486"/>
    </location>
</feature>
<keyword evidence="7" id="KW-1185">Reference proteome</keyword>
<keyword evidence="4 5" id="KW-0472">Membrane</keyword>
<evidence type="ECO:0000256" key="5">
    <source>
        <dbReference type="SAM" id="Phobius"/>
    </source>
</evidence>
<dbReference type="OrthoDB" id="5688397at2"/>
<feature type="transmembrane region" description="Helical" evidence="5">
    <location>
        <begin position="518"/>
        <end position="543"/>
    </location>
</feature>
<evidence type="ECO:0000256" key="1">
    <source>
        <dbReference type="ARBA" id="ARBA00004141"/>
    </source>
</evidence>
<dbReference type="Pfam" id="PF10136">
    <property type="entry name" value="SpecificRecomb"/>
    <property type="match status" value="1"/>
</dbReference>
<name>A0A4Y6PTY0_PERCE</name>
<organism evidence="6 7">
    <name type="scientific">Persicimonas caeni</name>
    <dbReference type="NCBI Taxonomy" id="2292766"/>
    <lineage>
        <taxon>Bacteria</taxon>
        <taxon>Deltaproteobacteria</taxon>
        <taxon>Bradymonadales</taxon>
        <taxon>Bradymonadaceae</taxon>
        <taxon>Persicimonas</taxon>
    </lineage>
</organism>
<dbReference type="Proteomes" id="UP000315995">
    <property type="component" value="Chromosome"/>
</dbReference>
<evidence type="ECO:0000256" key="4">
    <source>
        <dbReference type="ARBA" id="ARBA00023136"/>
    </source>
</evidence>
<evidence type="ECO:0000313" key="7">
    <source>
        <dbReference type="Proteomes" id="UP000315995"/>
    </source>
</evidence>
<dbReference type="InterPro" id="IPR011385">
    <property type="entry name" value="Site-sp_rcmbase"/>
</dbReference>
<proteinExistence type="predicted"/>
<keyword evidence="3 5" id="KW-1133">Transmembrane helix</keyword>
<evidence type="ECO:0008006" key="8">
    <source>
        <dbReference type="Google" id="ProtNLM"/>
    </source>
</evidence>
<evidence type="ECO:0000256" key="2">
    <source>
        <dbReference type="ARBA" id="ARBA00022692"/>
    </source>
</evidence>
<reference evidence="6 7" key="1">
    <citation type="submission" date="2019-06" db="EMBL/GenBank/DDBJ databases">
        <title>Persicimonas caeni gen. nov., sp. nov., a predatory bacterium isolated from solar saltern.</title>
        <authorList>
            <person name="Wang S."/>
        </authorList>
    </citation>
    <scope>NUCLEOTIDE SEQUENCE [LARGE SCALE GENOMIC DNA]</scope>
    <source>
        <strain evidence="6 7">YN101</strain>
    </source>
</reference>
<comment type="subcellular location">
    <subcellularLocation>
        <location evidence="1">Membrane</location>
        <topology evidence="1">Multi-pass membrane protein</topology>
    </subcellularLocation>
</comment>
<dbReference type="AlphaFoldDB" id="A0A4Y6PTY0"/>
<accession>A0A4Y6PTY0</accession>
<gene>
    <name evidence="6" type="ORF">FIV42_13810</name>
</gene>
<feature type="transmembrane region" description="Helical" evidence="5">
    <location>
        <begin position="573"/>
        <end position="598"/>
    </location>
</feature>
<feature type="transmembrane region" description="Helical" evidence="5">
    <location>
        <begin position="354"/>
        <end position="372"/>
    </location>
</feature>
<dbReference type="Gene3D" id="1.20.1080.10">
    <property type="entry name" value="Glycerol uptake facilitator protein"/>
    <property type="match status" value="1"/>
</dbReference>
<feature type="transmembrane region" description="Helical" evidence="5">
    <location>
        <begin position="411"/>
        <end position="432"/>
    </location>
</feature>
<evidence type="ECO:0000313" key="6">
    <source>
        <dbReference type="EMBL" id="QDG51782.1"/>
    </source>
</evidence>
<sequence>MDVQPELEALRLYVDRVRPSSPDHVDEAADNLRGLIEELEGNDTAQLDFIAAVCGCLGQVRIVHALAESGILADAGFIQEFERRFSAKILPPDLDANDLRWILARLFDQKDDWKWVGGIEVDLWARLIQFVVEGVVSHPRREIRAAITGLAQRAGALGIDEDFTSKLHEVEDYDSPFLELSVHAHHFVDCKNCQDEPELREALVATVRECRKMVVYLREHKRRYGTSLHLTRVSRRLLQQLDRLELLIGIVSPTSRDELCRHLARLLTQLVRAQHKQTSIREFVRHSADLVLYQVTEQTAKKGQKYITKTAAGYWRFLRKAMAGGVIVGLFALFKNLLGKLPLSLGAEAAVYSLNYAACFVLIYLTGSILATKQPAVTASAIARELDDKADDDAPIEGVADVIMAVWRSQFVSFAGNLLCAFPVAIALAWVLDASLGVQVADAEKAAYLLKSVDFLRTPALLYAGIAGVYLFAAGVITGTVNNRLVYANVRRRIRKHPFLSRFDTLSTRVANYVCDHLGMLIGNVVLGVFLGTAGTIGVIFGVPFDIRHIAFSSAHLGTALVSAPELVTLESFAFAVVGVCLIGFVNFLVSFGLTLWMTLESRTVSFKEWRSLVRTLLKRAVTRPLDWYTPPRKKSSATE</sequence>